<protein>
    <submittedName>
        <fullName evidence="2">Galactose 1-dehydrogenase</fullName>
    </submittedName>
</protein>
<dbReference type="GO" id="GO:0000166">
    <property type="term" value="F:nucleotide binding"/>
    <property type="evidence" value="ECO:0007669"/>
    <property type="project" value="InterPro"/>
</dbReference>
<feature type="domain" description="Gfo/Idh/MocA-like oxidoreductase N-terminal" evidence="1">
    <location>
        <begin position="4"/>
        <end position="112"/>
    </location>
</feature>
<accession>A0A074TNJ6</accession>
<dbReference type="PANTHER" id="PTHR43818">
    <property type="entry name" value="BCDNA.GH03377"/>
    <property type="match status" value="1"/>
</dbReference>
<organism evidence="2 3">
    <name type="scientific">Thioclava dalianensis</name>
    <dbReference type="NCBI Taxonomy" id="1185766"/>
    <lineage>
        <taxon>Bacteria</taxon>
        <taxon>Pseudomonadati</taxon>
        <taxon>Pseudomonadota</taxon>
        <taxon>Alphaproteobacteria</taxon>
        <taxon>Rhodobacterales</taxon>
        <taxon>Paracoccaceae</taxon>
        <taxon>Thioclava</taxon>
    </lineage>
</organism>
<reference evidence="2 3" key="1">
    <citation type="submission" date="2014-03" db="EMBL/GenBank/DDBJ databases">
        <title>The draft genome sequence of Thioclava dalianensis DLFJ1-1.</title>
        <authorList>
            <person name="Lai Q."/>
            <person name="Shao Z."/>
        </authorList>
    </citation>
    <scope>NUCLEOTIDE SEQUENCE [LARGE SCALE GENOMIC DNA]</scope>
    <source>
        <strain evidence="2 3">DLFJ1-1</strain>
    </source>
</reference>
<dbReference type="OrthoDB" id="9813657at2"/>
<dbReference type="PANTHER" id="PTHR43818:SF7">
    <property type="entry name" value="DEHYDROGENASE"/>
    <property type="match status" value="1"/>
</dbReference>
<dbReference type="InterPro" id="IPR000683">
    <property type="entry name" value="Gfo/Idh/MocA-like_OxRdtase_N"/>
</dbReference>
<name>A0A074TNJ6_9RHOB</name>
<dbReference type="Pfam" id="PF01408">
    <property type="entry name" value="GFO_IDH_MocA"/>
    <property type="match status" value="1"/>
</dbReference>
<dbReference type="Gene3D" id="3.40.50.720">
    <property type="entry name" value="NAD(P)-binding Rossmann-like Domain"/>
    <property type="match status" value="1"/>
</dbReference>
<dbReference type="STRING" id="1185766.SAMN05216224_102258"/>
<dbReference type="EMBL" id="JHEH01000005">
    <property type="protein sequence ID" value="KEP70583.1"/>
    <property type="molecule type" value="Genomic_DNA"/>
</dbReference>
<sequence length="310" mass="33805">MSLAIGLVGLGAIARAQHLPAIDAVDGVHLAAIASRNATLPDLPGYPDIESLLAEQPGIKAISLCTPPQGRFEQAMAVLQADRHLMLEKPPGTTVCEVERLRDEAARRGLSLFTTWHSREAAAVDLARDWLAGRELLTIRIDWREDVRKWHPGQTWIWQAGGLGVFDPGINALSILTKLLSDVPRVLCSDFETPANSQTPIAAILEMEAQGVPITAQFDWRETGCELWSIHIETTDGAATLDQGGARLRIGGTVQPVETASEYQRLYARFRNLVAQGQSEVDLSPLRLVADAFLNAKTRPTAAFHEDINA</sequence>
<dbReference type="RefSeq" id="WP_038063822.1">
    <property type="nucleotide sequence ID" value="NZ_FOVB01000002.1"/>
</dbReference>
<comment type="caution">
    <text evidence="2">The sequence shown here is derived from an EMBL/GenBank/DDBJ whole genome shotgun (WGS) entry which is preliminary data.</text>
</comment>
<evidence type="ECO:0000313" key="3">
    <source>
        <dbReference type="Proteomes" id="UP000027725"/>
    </source>
</evidence>
<dbReference type="AlphaFoldDB" id="A0A074TNJ6"/>
<dbReference type="SUPFAM" id="SSF51735">
    <property type="entry name" value="NAD(P)-binding Rossmann-fold domains"/>
    <property type="match status" value="1"/>
</dbReference>
<dbReference type="eggNOG" id="COG0673">
    <property type="taxonomic scope" value="Bacteria"/>
</dbReference>
<evidence type="ECO:0000313" key="2">
    <source>
        <dbReference type="EMBL" id="KEP70583.1"/>
    </source>
</evidence>
<dbReference type="InterPro" id="IPR036291">
    <property type="entry name" value="NAD(P)-bd_dom_sf"/>
</dbReference>
<keyword evidence="3" id="KW-1185">Reference proteome</keyword>
<proteinExistence type="predicted"/>
<dbReference type="Gene3D" id="3.30.360.10">
    <property type="entry name" value="Dihydrodipicolinate Reductase, domain 2"/>
    <property type="match status" value="1"/>
</dbReference>
<gene>
    <name evidence="2" type="ORF">DL1_15865</name>
</gene>
<dbReference type="Proteomes" id="UP000027725">
    <property type="component" value="Unassembled WGS sequence"/>
</dbReference>
<dbReference type="InterPro" id="IPR050463">
    <property type="entry name" value="Gfo/Idh/MocA_oxidrdct_glycsds"/>
</dbReference>
<evidence type="ECO:0000259" key="1">
    <source>
        <dbReference type="Pfam" id="PF01408"/>
    </source>
</evidence>